<proteinExistence type="predicted"/>
<dbReference type="EMBL" id="UINC01071929">
    <property type="protein sequence ID" value="SVC07201.1"/>
    <property type="molecule type" value="Genomic_DNA"/>
</dbReference>
<dbReference type="PANTHER" id="PTHR35889">
    <property type="entry name" value="CYCLOINULO-OLIGOSACCHARIDE FRUCTANOTRANSFERASE-RELATED"/>
    <property type="match status" value="1"/>
</dbReference>
<dbReference type="Pfam" id="PF07587">
    <property type="entry name" value="PSD1"/>
    <property type="match status" value="1"/>
</dbReference>
<feature type="domain" description="DUF1553" evidence="1">
    <location>
        <begin position="67"/>
        <end position="296"/>
    </location>
</feature>
<feature type="non-terminal residue" evidence="2">
    <location>
        <position position="1"/>
    </location>
</feature>
<gene>
    <name evidence="2" type="ORF">METZ01_LOCUS260055</name>
</gene>
<protein>
    <recommendedName>
        <fullName evidence="1">DUF1553 domain-containing protein</fullName>
    </recommendedName>
</protein>
<reference evidence="2" key="1">
    <citation type="submission" date="2018-05" db="EMBL/GenBank/DDBJ databases">
        <authorList>
            <person name="Lanie J.A."/>
            <person name="Ng W.-L."/>
            <person name="Kazmierczak K.M."/>
            <person name="Andrzejewski T.M."/>
            <person name="Davidsen T.M."/>
            <person name="Wayne K.J."/>
            <person name="Tettelin H."/>
            <person name="Glass J.I."/>
            <person name="Rusch D."/>
            <person name="Podicherti R."/>
            <person name="Tsui H.-C.T."/>
            <person name="Winkler M.E."/>
        </authorList>
    </citation>
    <scope>NUCLEOTIDE SEQUENCE</scope>
</reference>
<name>A0A382J8Q3_9ZZZZ</name>
<evidence type="ECO:0000313" key="2">
    <source>
        <dbReference type="EMBL" id="SVC07201.1"/>
    </source>
</evidence>
<sequence length="334" mass="37841">KWSQQDYYQLSAFFSQVGRAKGRLPDEDIIYHKRGVAKATNKKNNQAVQPAGFGSAPLEIAADDDPRQALVDWMSAKENPFFAHTLVNRYWKHFFGRGLVDPEDDMRETNPAVNPELLQALAEKFIESGFDMKGLIRDICRSKTYQFSSIPNRYNAKDKHNFSRHYPQRLGAEVLLDSIDDLTNMRTGFSGLPTGTRATMLPDNSYNQNSYFLSVFGRPDNASACECERSGDASLAQSLHLINSKDIQSKLTNGASRASKLAANKEMTDEDKISELYFVAFARAPKTEELKMAVEYVNREVEDDKGNKKAVDKKQAYEDVVWALFNTKEFLFNL</sequence>
<evidence type="ECO:0000259" key="1">
    <source>
        <dbReference type="Pfam" id="PF07587"/>
    </source>
</evidence>
<dbReference type="AlphaFoldDB" id="A0A382J8Q3"/>
<accession>A0A382J8Q3</accession>
<dbReference type="PANTHER" id="PTHR35889:SF3">
    <property type="entry name" value="F-BOX DOMAIN-CONTAINING PROTEIN"/>
    <property type="match status" value="1"/>
</dbReference>
<organism evidence="2">
    <name type="scientific">marine metagenome</name>
    <dbReference type="NCBI Taxonomy" id="408172"/>
    <lineage>
        <taxon>unclassified sequences</taxon>
        <taxon>metagenomes</taxon>
        <taxon>ecological metagenomes</taxon>
    </lineage>
</organism>
<dbReference type="InterPro" id="IPR022655">
    <property type="entry name" value="DUF1553"/>
</dbReference>